<dbReference type="PROSITE" id="PS00502">
    <property type="entry name" value="POLYGALACTURONASE"/>
    <property type="match status" value="1"/>
</dbReference>
<evidence type="ECO:0000256" key="14">
    <source>
        <dbReference type="ARBA" id="ARBA00042262"/>
    </source>
</evidence>
<dbReference type="InterPro" id="IPR011050">
    <property type="entry name" value="Pectin_lyase_fold/virulence"/>
</dbReference>
<feature type="signal peptide" evidence="18">
    <location>
        <begin position="1"/>
        <end position="16"/>
    </location>
</feature>
<evidence type="ECO:0000256" key="6">
    <source>
        <dbReference type="ARBA" id="ARBA00022801"/>
    </source>
</evidence>
<evidence type="ECO:0000313" key="19">
    <source>
        <dbReference type="EMBL" id="KAL0069486.1"/>
    </source>
</evidence>
<evidence type="ECO:0000256" key="3">
    <source>
        <dbReference type="ARBA" id="ARBA00022525"/>
    </source>
</evidence>
<dbReference type="PANTHER" id="PTHR31736:SF11">
    <property type="entry name" value="EXOPOLYGALACTURONASE C-RELATED"/>
    <property type="match status" value="1"/>
</dbReference>
<evidence type="ECO:0000256" key="12">
    <source>
        <dbReference type="ARBA" id="ARBA00038933"/>
    </source>
</evidence>
<feature type="chain" id="PRO_5045319514" description="galacturonan 1,4-alpha-galacturonidase" evidence="18">
    <location>
        <begin position="17"/>
        <end position="402"/>
    </location>
</feature>
<evidence type="ECO:0000256" key="13">
    <source>
        <dbReference type="ARBA" id="ARBA00041474"/>
    </source>
</evidence>
<evidence type="ECO:0000256" key="4">
    <source>
        <dbReference type="ARBA" id="ARBA00022729"/>
    </source>
</evidence>
<keyword evidence="4 18" id="KW-0732">Signal</keyword>
<keyword evidence="10" id="KW-0961">Cell wall biogenesis/degradation</keyword>
<dbReference type="EMBL" id="JBBXMP010000012">
    <property type="protein sequence ID" value="KAL0069486.1"/>
    <property type="molecule type" value="Genomic_DNA"/>
</dbReference>
<dbReference type="Proteomes" id="UP001437256">
    <property type="component" value="Unassembled WGS sequence"/>
</dbReference>
<evidence type="ECO:0000313" key="20">
    <source>
        <dbReference type="Proteomes" id="UP001437256"/>
    </source>
</evidence>
<evidence type="ECO:0000256" key="17">
    <source>
        <dbReference type="RuleBase" id="RU361169"/>
    </source>
</evidence>
<evidence type="ECO:0000256" key="1">
    <source>
        <dbReference type="ARBA" id="ARBA00004613"/>
    </source>
</evidence>
<keyword evidence="20" id="KW-1185">Reference proteome</keyword>
<comment type="caution">
    <text evidence="19">The sequence shown here is derived from an EMBL/GenBank/DDBJ whole genome shotgun (WGS) entry which is preliminary data.</text>
</comment>
<reference evidence="19 20" key="1">
    <citation type="submission" date="2024-05" db="EMBL/GenBank/DDBJ databases">
        <title>A draft genome resource for the thread blight pathogen Marasmius tenuissimus strain MS-2.</title>
        <authorList>
            <person name="Yulfo-Soto G.E."/>
            <person name="Baruah I.K."/>
            <person name="Amoako-Attah I."/>
            <person name="Bukari Y."/>
            <person name="Meinhardt L.W."/>
            <person name="Bailey B.A."/>
            <person name="Cohen S.P."/>
        </authorList>
    </citation>
    <scope>NUCLEOTIDE SEQUENCE [LARGE SCALE GENOMIC DNA]</scope>
    <source>
        <strain evidence="19 20">MS-2</strain>
    </source>
</reference>
<dbReference type="InterPro" id="IPR000743">
    <property type="entry name" value="Glyco_hydro_28"/>
</dbReference>
<sequence length="402" mass="44344">MKSFPLLLSWIVGTQAWKTFVVPHSGVAGQDDAPGLNAALANFSSDATILFEKGATYNILTPITFPVLNNVEIRIEGNLTLPDDIPIVQAIVADSSFPGAWFTWTGGKNVTLRGSKDPKWGWVDAHGQAWWDAQNSVNRPHGWRFSKIDGGVITDMKIWKPVAWSFSTSGSNNLHVYNNRILAHSDTDSFPFNTYVRFSAGGSNMLFESNHIENGDDCLTVGSGAKNIHFRNTYCEGGHGLSIGSLGKGGSVADVQDVLIENVVMVDSLYGARFKSWTGGNGLARKLVVDFTVQSLINTCPNSITWRNIIFHDVPFPIYVTQNYWDQGVGPKPNSSTINNTHIQDFTFENFIGDIKEYVRIVPSGQAAHNHICDLYLVSRTLRDPVLPIPAGMLYPTPQERR</sequence>
<keyword evidence="9 17" id="KW-0326">Glycosidase</keyword>
<dbReference type="Gene3D" id="2.160.20.10">
    <property type="entry name" value="Single-stranded right-handed beta-helix, Pectin lyase-like"/>
    <property type="match status" value="1"/>
</dbReference>
<proteinExistence type="inferred from homology"/>
<evidence type="ECO:0000256" key="9">
    <source>
        <dbReference type="ARBA" id="ARBA00023295"/>
    </source>
</evidence>
<evidence type="ECO:0000256" key="8">
    <source>
        <dbReference type="ARBA" id="ARBA00023180"/>
    </source>
</evidence>
<evidence type="ECO:0000256" key="7">
    <source>
        <dbReference type="ARBA" id="ARBA00023157"/>
    </source>
</evidence>
<evidence type="ECO:0000256" key="11">
    <source>
        <dbReference type="ARBA" id="ARBA00037312"/>
    </source>
</evidence>
<feature type="active site" evidence="16">
    <location>
        <position position="239"/>
    </location>
</feature>
<dbReference type="EC" id="3.2.1.67" evidence="12"/>
<comment type="subcellular location">
    <subcellularLocation>
        <location evidence="1">Secreted</location>
    </subcellularLocation>
</comment>
<dbReference type="PANTHER" id="PTHR31736">
    <property type="match status" value="1"/>
</dbReference>
<organism evidence="19 20">
    <name type="scientific">Marasmius tenuissimus</name>
    <dbReference type="NCBI Taxonomy" id="585030"/>
    <lineage>
        <taxon>Eukaryota</taxon>
        <taxon>Fungi</taxon>
        <taxon>Dikarya</taxon>
        <taxon>Basidiomycota</taxon>
        <taxon>Agaricomycotina</taxon>
        <taxon>Agaricomycetes</taxon>
        <taxon>Agaricomycetidae</taxon>
        <taxon>Agaricales</taxon>
        <taxon>Marasmiineae</taxon>
        <taxon>Marasmiaceae</taxon>
        <taxon>Marasmius</taxon>
    </lineage>
</organism>
<keyword evidence="6 17" id="KW-0378">Hydrolase</keyword>
<keyword evidence="3" id="KW-0964">Secreted</keyword>
<accession>A0ABR3A669</accession>
<gene>
    <name evidence="19" type="ORF">AAF712_003521</name>
</gene>
<dbReference type="InterPro" id="IPR012334">
    <property type="entry name" value="Pectin_lyas_fold"/>
</dbReference>
<evidence type="ECO:0000256" key="15">
    <source>
        <dbReference type="ARBA" id="ARBA00048766"/>
    </source>
</evidence>
<dbReference type="Pfam" id="PF00295">
    <property type="entry name" value="Glyco_hydro_28"/>
    <property type="match status" value="1"/>
</dbReference>
<evidence type="ECO:0000256" key="16">
    <source>
        <dbReference type="PROSITE-ProRule" id="PRU10052"/>
    </source>
</evidence>
<evidence type="ECO:0000256" key="2">
    <source>
        <dbReference type="ARBA" id="ARBA00008834"/>
    </source>
</evidence>
<protein>
    <recommendedName>
        <fullName evidence="12">galacturonan 1,4-alpha-galacturonidase</fullName>
        <ecNumber evidence="12">3.2.1.67</ecNumber>
    </recommendedName>
    <alternativeName>
        <fullName evidence="13">Galacturan 1,4-alpha-galacturonidase C</fullName>
    </alternativeName>
    <alternativeName>
        <fullName evidence="14">Poly(1,4-alpha-D-galacturonide)galacturonohydrolase C</fullName>
    </alternativeName>
</protein>
<keyword evidence="5" id="KW-0677">Repeat</keyword>
<evidence type="ECO:0000256" key="10">
    <source>
        <dbReference type="ARBA" id="ARBA00023316"/>
    </source>
</evidence>
<comment type="similarity">
    <text evidence="2 17">Belongs to the glycosyl hydrolase 28 family.</text>
</comment>
<keyword evidence="8" id="KW-0325">Glycoprotein</keyword>
<name>A0ABR3A669_9AGAR</name>
<comment type="catalytic activity">
    <reaction evidence="15">
        <text>[(1-&gt;4)-alpha-D-galacturonosyl](n) + H2O = alpha-D-galacturonate + [(1-&gt;4)-alpha-D-galacturonosyl](n-1)</text>
        <dbReference type="Rhea" id="RHEA:14117"/>
        <dbReference type="Rhea" id="RHEA-COMP:14570"/>
        <dbReference type="Rhea" id="RHEA-COMP:14572"/>
        <dbReference type="ChEBI" id="CHEBI:15377"/>
        <dbReference type="ChEBI" id="CHEBI:58658"/>
        <dbReference type="ChEBI" id="CHEBI:140523"/>
        <dbReference type="EC" id="3.2.1.67"/>
    </reaction>
</comment>
<evidence type="ECO:0000256" key="5">
    <source>
        <dbReference type="ARBA" id="ARBA00022737"/>
    </source>
</evidence>
<evidence type="ECO:0000256" key="18">
    <source>
        <dbReference type="SAM" id="SignalP"/>
    </source>
</evidence>
<dbReference type="SUPFAM" id="SSF51126">
    <property type="entry name" value="Pectin lyase-like"/>
    <property type="match status" value="1"/>
</dbReference>
<comment type="function">
    <text evidence="11">Specific in hydrolyzing the terminal glycosidic bond of polygalacturonic acid and oligogalacturonates.</text>
</comment>
<keyword evidence="7" id="KW-1015">Disulfide bond</keyword>